<dbReference type="PANTHER" id="PTHR30055">
    <property type="entry name" value="HTH-TYPE TRANSCRIPTIONAL REGULATOR RUTR"/>
    <property type="match status" value="1"/>
</dbReference>
<keyword evidence="3" id="KW-0804">Transcription</keyword>
<proteinExistence type="predicted"/>
<dbReference type="SUPFAM" id="SSF48498">
    <property type="entry name" value="Tetracyclin repressor-like, C-terminal domain"/>
    <property type="match status" value="1"/>
</dbReference>
<gene>
    <name evidence="6" type="ORF">GBB04_04770</name>
</gene>
<dbReference type="InterPro" id="IPR050109">
    <property type="entry name" value="HTH-type_TetR-like_transc_reg"/>
</dbReference>
<sequence length="225" mass="26204">MIAMPNQWTRVWKAMMVMVAARSEKEPEESLAHPRLGPAQRREQIIDAASQLISRNGFWGFSVRQVAAQCDLTEPAVIYHFKNKVGLLIAVLERRDREDMAQYSHSLGVEPEQIWNGDVRFGIRDICDVLMARNAKQPEIVRLYTILQGESLSDHHPAYEYYQKRERRVIAMLTRAAEHDGLEHPQQEAYLALAMMDGVQLRWLRSPEDVDLMTLWRAYADARWW</sequence>
<dbReference type="EMBL" id="WDPD01000003">
    <property type="protein sequence ID" value="KAB7461765.1"/>
    <property type="molecule type" value="Genomic_DNA"/>
</dbReference>
<dbReference type="SUPFAM" id="SSF46689">
    <property type="entry name" value="Homeodomain-like"/>
    <property type="match status" value="1"/>
</dbReference>
<dbReference type="PROSITE" id="PS50977">
    <property type="entry name" value="HTH_TETR_2"/>
    <property type="match status" value="1"/>
</dbReference>
<dbReference type="GO" id="GO:0003700">
    <property type="term" value="F:DNA-binding transcription factor activity"/>
    <property type="evidence" value="ECO:0007669"/>
    <property type="project" value="TreeGrafter"/>
</dbReference>
<dbReference type="AlphaFoldDB" id="A0A7J5TIT1"/>
<dbReference type="Gene3D" id="1.10.357.10">
    <property type="entry name" value="Tetracycline Repressor, domain 2"/>
    <property type="match status" value="1"/>
</dbReference>
<keyword evidence="1" id="KW-0805">Transcription regulation</keyword>
<feature type="domain" description="HTH tetR-type" evidence="5">
    <location>
        <begin position="39"/>
        <end position="99"/>
    </location>
</feature>
<dbReference type="Proteomes" id="UP000429211">
    <property type="component" value="Unassembled WGS sequence"/>
</dbReference>
<evidence type="ECO:0000256" key="4">
    <source>
        <dbReference type="PROSITE-ProRule" id="PRU00335"/>
    </source>
</evidence>
<evidence type="ECO:0000313" key="6">
    <source>
        <dbReference type="EMBL" id="KAB7461765.1"/>
    </source>
</evidence>
<evidence type="ECO:0000259" key="5">
    <source>
        <dbReference type="PROSITE" id="PS50977"/>
    </source>
</evidence>
<dbReference type="Pfam" id="PF00440">
    <property type="entry name" value="TetR_N"/>
    <property type="match status" value="1"/>
</dbReference>
<dbReference type="GO" id="GO:0000976">
    <property type="term" value="F:transcription cis-regulatory region binding"/>
    <property type="evidence" value="ECO:0007669"/>
    <property type="project" value="TreeGrafter"/>
</dbReference>
<organism evidence="6 7">
    <name type="scientific">Bifidobacterium dentium</name>
    <dbReference type="NCBI Taxonomy" id="1689"/>
    <lineage>
        <taxon>Bacteria</taxon>
        <taxon>Bacillati</taxon>
        <taxon>Actinomycetota</taxon>
        <taxon>Actinomycetes</taxon>
        <taxon>Bifidobacteriales</taxon>
        <taxon>Bifidobacteriaceae</taxon>
        <taxon>Bifidobacterium</taxon>
    </lineage>
</organism>
<evidence type="ECO:0000256" key="1">
    <source>
        <dbReference type="ARBA" id="ARBA00023015"/>
    </source>
</evidence>
<reference evidence="6 7" key="1">
    <citation type="journal article" date="2019" name="Nat. Med.">
        <title>A library of human gut bacterial isolates paired with longitudinal multiomics data enables mechanistic microbiome research.</title>
        <authorList>
            <person name="Poyet M."/>
            <person name="Groussin M."/>
            <person name="Gibbons S.M."/>
            <person name="Avila-Pacheco J."/>
            <person name="Jiang X."/>
            <person name="Kearney S.M."/>
            <person name="Perrotta A.R."/>
            <person name="Berdy B."/>
            <person name="Zhao S."/>
            <person name="Lieberman T.D."/>
            <person name="Swanson P.K."/>
            <person name="Smith M."/>
            <person name="Roesemann S."/>
            <person name="Alexander J.E."/>
            <person name="Rich S.A."/>
            <person name="Livny J."/>
            <person name="Vlamakis H."/>
            <person name="Clish C."/>
            <person name="Bullock K."/>
            <person name="Deik A."/>
            <person name="Scott J."/>
            <person name="Pierce K.A."/>
            <person name="Xavier R.J."/>
            <person name="Alm E.J."/>
        </authorList>
    </citation>
    <scope>NUCLEOTIDE SEQUENCE [LARGE SCALE GENOMIC DNA]</scope>
    <source>
        <strain evidence="6 7">BIOML-A2</strain>
    </source>
</reference>
<evidence type="ECO:0000313" key="7">
    <source>
        <dbReference type="Proteomes" id="UP000429211"/>
    </source>
</evidence>
<protein>
    <submittedName>
        <fullName evidence="6">TetR/AcrR family transcriptional regulator</fullName>
    </submittedName>
</protein>
<keyword evidence="2 4" id="KW-0238">DNA-binding</keyword>
<feature type="DNA-binding region" description="H-T-H motif" evidence="4">
    <location>
        <begin position="62"/>
        <end position="81"/>
    </location>
</feature>
<accession>A0A7J5TIT1</accession>
<dbReference type="InterPro" id="IPR036271">
    <property type="entry name" value="Tet_transcr_reg_TetR-rel_C_sf"/>
</dbReference>
<dbReference type="InterPro" id="IPR001647">
    <property type="entry name" value="HTH_TetR"/>
</dbReference>
<name>A0A7J5TIT1_9BIFI</name>
<evidence type="ECO:0000256" key="3">
    <source>
        <dbReference type="ARBA" id="ARBA00023163"/>
    </source>
</evidence>
<dbReference type="PANTHER" id="PTHR30055:SF234">
    <property type="entry name" value="HTH-TYPE TRANSCRIPTIONAL REGULATOR BETI"/>
    <property type="match status" value="1"/>
</dbReference>
<dbReference type="PRINTS" id="PR00455">
    <property type="entry name" value="HTHTETR"/>
</dbReference>
<evidence type="ECO:0000256" key="2">
    <source>
        <dbReference type="ARBA" id="ARBA00023125"/>
    </source>
</evidence>
<dbReference type="InterPro" id="IPR009057">
    <property type="entry name" value="Homeodomain-like_sf"/>
</dbReference>
<comment type="caution">
    <text evidence="6">The sequence shown here is derived from an EMBL/GenBank/DDBJ whole genome shotgun (WGS) entry which is preliminary data.</text>
</comment>